<dbReference type="KEGG" id="slia:HA039_19575"/>
<proteinExistence type="predicted"/>
<sequence>MAWDEWEQLKTAAAERHTTRMRLNQVPLDPGGGTGTLVSNKSAWSRASRDVGAFRDDIGKALGRLSEGQTGLGADAGCLTAAAQKDVHESWDRYVRSVNERCGKLAGLLAGAGSDQLRTDEAIMAEIGNLKVEHADTPAVGGQDTGR</sequence>
<organism evidence="1 2">
    <name type="scientific">Streptomyces liangshanensis</name>
    <dbReference type="NCBI Taxonomy" id="2717324"/>
    <lineage>
        <taxon>Bacteria</taxon>
        <taxon>Bacillati</taxon>
        <taxon>Actinomycetota</taxon>
        <taxon>Actinomycetes</taxon>
        <taxon>Kitasatosporales</taxon>
        <taxon>Streptomycetaceae</taxon>
        <taxon>Streptomyces</taxon>
    </lineage>
</organism>
<evidence type="ECO:0008006" key="3">
    <source>
        <dbReference type="Google" id="ProtNLM"/>
    </source>
</evidence>
<dbReference type="AlphaFoldDB" id="A0A6G9H0Z4"/>
<protein>
    <recommendedName>
        <fullName evidence="3">Amino acid ABC transporter permease</fullName>
    </recommendedName>
</protein>
<dbReference type="EMBL" id="CP050177">
    <property type="protein sequence ID" value="QIQ04212.1"/>
    <property type="molecule type" value="Genomic_DNA"/>
</dbReference>
<dbReference type="RefSeq" id="WP_167031546.1">
    <property type="nucleotide sequence ID" value="NZ_CP050177.1"/>
</dbReference>
<name>A0A6G9H0Z4_9ACTN</name>
<evidence type="ECO:0000313" key="2">
    <source>
        <dbReference type="Proteomes" id="UP000501179"/>
    </source>
</evidence>
<accession>A0A6G9H0Z4</accession>
<dbReference type="Proteomes" id="UP000501179">
    <property type="component" value="Chromosome"/>
</dbReference>
<keyword evidence="2" id="KW-1185">Reference proteome</keyword>
<reference evidence="1 2" key="1">
    <citation type="submission" date="2020-03" db="EMBL/GenBank/DDBJ databases">
        <title>A novel species.</title>
        <authorList>
            <person name="Gao J."/>
        </authorList>
    </citation>
    <scope>NUCLEOTIDE SEQUENCE [LARGE SCALE GENOMIC DNA]</scope>
    <source>
        <strain evidence="1 2">QMT-12</strain>
    </source>
</reference>
<evidence type="ECO:0000313" key="1">
    <source>
        <dbReference type="EMBL" id="QIQ04212.1"/>
    </source>
</evidence>
<gene>
    <name evidence="1" type="ORF">HA039_19575</name>
</gene>